<dbReference type="CDD" id="cd07067">
    <property type="entry name" value="HP_PGM_like"/>
    <property type="match status" value="1"/>
</dbReference>
<evidence type="ECO:0000313" key="5">
    <source>
        <dbReference type="Proteomes" id="UP000694308"/>
    </source>
</evidence>
<dbReference type="GO" id="GO:0006096">
    <property type="term" value="P:glycolytic process"/>
    <property type="evidence" value="ECO:0007669"/>
    <property type="project" value="InterPro"/>
</dbReference>
<sequence>MNLYFVRHGETEKNKSKCYYGRLDVELTDNGILQAEKAGKLLEHIDFDKVYASEKKRAINTAEILLENKKYELMTDARINERDFGDFEGKDHKQLEVLYPEEWKQWCEDWKNVSPPGGESYIDLYKRVKNYMDDILKLNDENILIVTHGGVIRSIYCYILGGNMDYFWNFGSNNGDISVIKYEYGNLYIDSIIHV</sequence>
<dbReference type="EC" id="3.1.3.73" evidence="1"/>
<name>A0A949X1M7_9CLOT</name>
<dbReference type="GO" id="GO:0016868">
    <property type="term" value="F:intramolecular phosphotransferase activity"/>
    <property type="evidence" value="ECO:0007669"/>
    <property type="project" value="InterPro"/>
</dbReference>
<organism evidence="4 5">
    <name type="scientific">Clostridium thailandense</name>
    <dbReference type="NCBI Taxonomy" id="2794346"/>
    <lineage>
        <taxon>Bacteria</taxon>
        <taxon>Bacillati</taxon>
        <taxon>Bacillota</taxon>
        <taxon>Clostridia</taxon>
        <taxon>Eubacteriales</taxon>
        <taxon>Clostridiaceae</taxon>
        <taxon>Clostridium</taxon>
    </lineage>
</organism>
<dbReference type="EMBL" id="JAEEGC010000022">
    <property type="protein sequence ID" value="MBV7272314.1"/>
    <property type="molecule type" value="Genomic_DNA"/>
</dbReference>
<feature type="binding site" evidence="3">
    <location>
        <begin position="7"/>
        <end position="14"/>
    </location>
    <ligand>
        <name>substrate</name>
    </ligand>
</feature>
<proteinExistence type="predicted"/>
<dbReference type="NCBIfam" id="TIGR03162">
    <property type="entry name" value="ribazole_cobC"/>
    <property type="match status" value="1"/>
</dbReference>
<evidence type="ECO:0000256" key="2">
    <source>
        <dbReference type="PIRSR" id="PIRSR613078-1"/>
    </source>
</evidence>
<dbReference type="RefSeq" id="WP_218319351.1">
    <property type="nucleotide sequence ID" value="NZ_JAEEGC010000022.1"/>
</dbReference>
<dbReference type="InterPro" id="IPR013078">
    <property type="entry name" value="His_Pase_superF_clade-1"/>
</dbReference>
<dbReference type="SMART" id="SM00855">
    <property type="entry name" value="PGAM"/>
    <property type="match status" value="1"/>
</dbReference>
<dbReference type="AlphaFoldDB" id="A0A949X1M7"/>
<dbReference type="InterPro" id="IPR005952">
    <property type="entry name" value="Phosphogly_mut1"/>
</dbReference>
<evidence type="ECO:0000256" key="1">
    <source>
        <dbReference type="NCBIfam" id="TIGR03162"/>
    </source>
</evidence>
<feature type="active site" description="Proton donor/acceptor" evidence="2">
    <location>
        <position position="81"/>
    </location>
</feature>
<accession>A0A949X1M7</accession>
<protein>
    <recommendedName>
        <fullName evidence="1">Alpha-ribazole phosphatase</fullName>
        <ecNumber evidence="1">3.1.3.73</ecNumber>
    </recommendedName>
</protein>
<gene>
    <name evidence="4" type="primary">cobC</name>
    <name evidence="4" type="ORF">I6U48_05220</name>
</gene>
<evidence type="ECO:0000313" key="4">
    <source>
        <dbReference type="EMBL" id="MBV7272314.1"/>
    </source>
</evidence>
<comment type="caution">
    <text evidence="4">The sequence shown here is derived from an EMBL/GenBank/DDBJ whole genome shotgun (WGS) entry which is preliminary data.</text>
</comment>
<dbReference type="GO" id="GO:0009236">
    <property type="term" value="P:cobalamin biosynthetic process"/>
    <property type="evidence" value="ECO:0007669"/>
    <property type="project" value="UniProtKB-UniRule"/>
</dbReference>
<dbReference type="PANTHER" id="PTHR11931">
    <property type="entry name" value="PHOSPHOGLYCERATE MUTASE"/>
    <property type="match status" value="1"/>
</dbReference>
<dbReference type="Proteomes" id="UP000694308">
    <property type="component" value="Unassembled WGS sequence"/>
</dbReference>
<feature type="binding site" evidence="3">
    <location>
        <position position="57"/>
    </location>
    <ligand>
        <name>substrate</name>
    </ligand>
</feature>
<dbReference type="InterPro" id="IPR017578">
    <property type="entry name" value="Ribazole_CobC"/>
</dbReference>
<dbReference type="PIRSF" id="PIRSF000709">
    <property type="entry name" value="6PFK_2-Ptase"/>
    <property type="match status" value="1"/>
</dbReference>
<evidence type="ECO:0000256" key="3">
    <source>
        <dbReference type="PIRSR" id="PIRSR613078-2"/>
    </source>
</evidence>
<dbReference type="GO" id="GO:0043755">
    <property type="term" value="F:alpha-ribazole phosphatase activity"/>
    <property type="evidence" value="ECO:0007669"/>
    <property type="project" value="UniProtKB-UniRule"/>
</dbReference>
<reference evidence="4" key="1">
    <citation type="submission" date="2020-12" db="EMBL/GenBank/DDBJ databases">
        <title>Clostridium thailandense sp. nov., a novel acetogenic bacterium isolated from peat land soil in Thailand.</title>
        <authorList>
            <person name="Chaikitkaew S."/>
            <person name="Birkeland N.K."/>
        </authorList>
    </citation>
    <scope>NUCLEOTIDE SEQUENCE</scope>
    <source>
        <strain evidence="4">PL3</strain>
    </source>
</reference>
<dbReference type="Pfam" id="PF00300">
    <property type="entry name" value="His_Phos_1"/>
    <property type="match status" value="1"/>
</dbReference>
<keyword evidence="5" id="KW-1185">Reference proteome</keyword>
<feature type="active site" description="Tele-phosphohistidine intermediate" evidence="2">
    <location>
        <position position="8"/>
    </location>
</feature>